<keyword evidence="2" id="KW-1185">Reference proteome</keyword>
<comment type="caution">
    <text evidence="1">The sequence shown here is derived from an EMBL/GenBank/DDBJ whole genome shotgun (WGS) entry which is preliminary data.</text>
</comment>
<evidence type="ECO:0000313" key="1">
    <source>
        <dbReference type="EMBL" id="MET3771686.1"/>
    </source>
</evidence>
<gene>
    <name evidence="1" type="ORF">ABIC98_001323</name>
</gene>
<sequence length="336" mass="36072">MATIVDVATLAGVSTSTVSHVLNETRHVEPETKARVMQAVQATGYRRDVLARSMRRARTDSIGLVVSDAGEPAFADMVHGVEEAAAQNGVSLLLANSAEDPARETSAVEALLDRRVDGLIIARAAGSDGKLLDRIREEQKPLVLLDRLEELGGEHGNVDQVGVNNHAAMEALVGHLAGRGHERILLVSGDLRVSSLRERQDGFRKAMANRGLDVPPSLLCEGTVTAAETFQKVRPLIKGSAERPTAVLACSTLLAAGALRAVQKEGLRVPDDMAFAAFDGFTYSDLFHPQITTVRQPAFRLGESAVGLLLKRIEHPGAPTTIIRLDSELEFRRSTG</sequence>
<proteinExistence type="predicted"/>
<accession>A0ACC6TDA2</accession>
<dbReference type="Proteomes" id="UP001549207">
    <property type="component" value="Unassembled WGS sequence"/>
</dbReference>
<dbReference type="EMBL" id="JBEPNJ010000004">
    <property type="protein sequence ID" value="MET3771686.1"/>
    <property type="molecule type" value="Genomic_DNA"/>
</dbReference>
<reference evidence="1" key="1">
    <citation type="submission" date="2024-06" db="EMBL/GenBank/DDBJ databases">
        <title>Genomic Encyclopedia of Type Strains, Phase IV (KMG-IV): sequencing the most valuable type-strain genomes for metagenomic binning, comparative biology and taxonomic classification.</title>
        <authorList>
            <person name="Goeker M."/>
        </authorList>
    </citation>
    <scope>NUCLEOTIDE SEQUENCE</scope>
    <source>
        <strain evidence="1">SJCon</strain>
    </source>
</reference>
<organism evidence="1 2">
    <name type="scientific">Arthrobacter nitrophenolicus</name>
    <dbReference type="NCBI Taxonomy" id="683150"/>
    <lineage>
        <taxon>Bacteria</taxon>
        <taxon>Bacillati</taxon>
        <taxon>Actinomycetota</taxon>
        <taxon>Actinomycetes</taxon>
        <taxon>Micrococcales</taxon>
        <taxon>Micrococcaceae</taxon>
        <taxon>Arthrobacter</taxon>
    </lineage>
</organism>
<name>A0ACC6TDA2_9MICC</name>
<protein>
    <submittedName>
        <fullName evidence="1">LacI family transcriptional regulator</fullName>
    </submittedName>
</protein>
<evidence type="ECO:0000313" key="2">
    <source>
        <dbReference type="Proteomes" id="UP001549207"/>
    </source>
</evidence>